<evidence type="ECO:0000313" key="4">
    <source>
        <dbReference type="EMBL" id="KKS72396.1"/>
    </source>
</evidence>
<dbReference type="PANTHER" id="PTHR47245:SF2">
    <property type="entry name" value="PEPTIDYL-PROLYL CIS-TRANS ISOMERASE HP_0175-RELATED"/>
    <property type="match status" value="1"/>
</dbReference>
<accession>A0A0G1DNL1</accession>
<feature type="domain" description="PpiC" evidence="3">
    <location>
        <begin position="202"/>
        <end position="301"/>
    </location>
</feature>
<keyword evidence="2" id="KW-1133">Transmembrane helix</keyword>
<dbReference type="Gene3D" id="3.10.50.40">
    <property type="match status" value="1"/>
</dbReference>
<keyword evidence="1" id="KW-0697">Rotamase</keyword>
<organism evidence="4 5">
    <name type="scientific">Candidatus Magasanikbacteria bacterium GW2011_GWE2_42_7</name>
    <dbReference type="NCBI Taxonomy" id="1619052"/>
    <lineage>
        <taxon>Bacteria</taxon>
        <taxon>Candidatus Magasanikiibacteriota</taxon>
    </lineage>
</organism>
<dbReference type="InterPro" id="IPR046357">
    <property type="entry name" value="PPIase_dom_sf"/>
</dbReference>
<keyword evidence="1" id="KW-0413">Isomerase</keyword>
<proteinExistence type="predicted"/>
<dbReference type="InterPro" id="IPR050245">
    <property type="entry name" value="PrsA_foldase"/>
</dbReference>
<evidence type="ECO:0000256" key="1">
    <source>
        <dbReference type="PROSITE-ProRule" id="PRU00278"/>
    </source>
</evidence>
<dbReference type="Gene3D" id="1.10.4030.10">
    <property type="entry name" value="Porin chaperone SurA, peptide-binding domain"/>
    <property type="match status" value="1"/>
</dbReference>
<comment type="caution">
    <text evidence="4">The sequence shown here is derived from an EMBL/GenBank/DDBJ whole genome shotgun (WGS) entry which is preliminary data.</text>
</comment>
<evidence type="ECO:0000259" key="3">
    <source>
        <dbReference type="PROSITE" id="PS50198"/>
    </source>
</evidence>
<dbReference type="SUPFAM" id="SSF54534">
    <property type="entry name" value="FKBP-like"/>
    <property type="match status" value="1"/>
</dbReference>
<dbReference type="PANTHER" id="PTHR47245">
    <property type="entry name" value="PEPTIDYLPROLYL ISOMERASE"/>
    <property type="match status" value="1"/>
</dbReference>
<sequence length="353" mass="38848">MESMEPQKEEQEQILTTQPQKKNMIGLFFAGLLVVVLVAGAGVFMYTKTRVAALSDSSFVLASAQVFNIPIAKINGHRVSYHDFMTDFSSLKNFYSQQDQGATAVTDTDISQQVISRLLINALINEYAKKYNVTVDQSDVDVAKSELLSQFPDEETAAQEVQKTFGWSLQTFTERVINPIVVEQKVGEAFEQDTTVGDTYKATQVKARHILFTVDDEHPIDEVKAQAGKVLQRIKDGEDFASLAAEFGSDGTSETGGDLGWIDRGTTIPEFEDVIFAMSAGELYDGVVETQFGIHIVQVDDVKTINDFAAFFQDQLKAADVKIYSDIANPFAVADSATDNVTTNIDSTPEQTT</sequence>
<feature type="transmembrane region" description="Helical" evidence="2">
    <location>
        <begin position="25"/>
        <end position="46"/>
    </location>
</feature>
<reference evidence="4 5" key="1">
    <citation type="journal article" date="2015" name="Nature">
        <title>rRNA introns, odd ribosomes, and small enigmatic genomes across a large radiation of phyla.</title>
        <authorList>
            <person name="Brown C.T."/>
            <person name="Hug L.A."/>
            <person name="Thomas B.C."/>
            <person name="Sharon I."/>
            <person name="Castelle C.J."/>
            <person name="Singh A."/>
            <person name="Wilkins M.J."/>
            <person name="Williams K.H."/>
            <person name="Banfield J.F."/>
        </authorList>
    </citation>
    <scope>NUCLEOTIDE SEQUENCE [LARGE SCALE GENOMIC DNA]</scope>
</reference>
<keyword evidence="2" id="KW-0812">Transmembrane</keyword>
<dbReference type="EMBL" id="LCEK01000009">
    <property type="protein sequence ID" value="KKS72396.1"/>
    <property type="molecule type" value="Genomic_DNA"/>
</dbReference>
<dbReference type="PROSITE" id="PS50198">
    <property type="entry name" value="PPIC_PPIASE_2"/>
    <property type="match status" value="1"/>
</dbReference>
<dbReference type="Pfam" id="PF13624">
    <property type="entry name" value="SurA_N_3"/>
    <property type="match status" value="1"/>
</dbReference>
<dbReference type="InterPro" id="IPR027304">
    <property type="entry name" value="Trigger_fact/SurA_dom_sf"/>
</dbReference>
<name>A0A0G1DNL1_9BACT</name>
<dbReference type="AlphaFoldDB" id="A0A0G1DNL1"/>
<dbReference type="SUPFAM" id="SSF109998">
    <property type="entry name" value="Triger factor/SurA peptide-binding domain-like"/>
    <property type="match status" value="1"/>
</dbReference>
<evidence type="ECO:0000256" key="2">
    <source>
        <dbReference type="SAM" id="Phobius"/>
    </source>
</evidence>
<dbReference type="Pfam" id="PF13616">
    <property type="entry name" value="Rotamase_3"/>
    <property type="match status" value="1"/>
</dbReference>
<dbReference type="InterPro" id="IPR000297">
    <property type="entry name" value="PPIase_PpiC"/>
</dbReference>
<dbReference type="GO" id="GO:0003755">
    <property type="term" value="F:peptidyl-prolyl cis-trans isomerase activity"/>
    <property type="evidence" value="ECO:0007669"/>
    <property type="project" value="UniProtKB-KW"/>
</dbReference>
<evidence type="ECO:0000313" key="5">
    <source>
        <dbReference type="Proteomes" id="UP000033867"/>
    </source>
</evidence>
<protein>
    <submittedName>
        <fullName evidence="4">PPIC-type PPIASE domain protein</fullName>
    </submittedName>
</protein>
<gene>
    <name evidence="4" type="ORF">UV42_C0009G0013</name>
</gene>
<keyword evidence="2" id="KW-0472">Membrane</keyword>
<dbReference type="Proteomes" id="UP000033867">
    <property type="component" value="Unassembled WGS sequence"/>
</dbReference>